<dbReference type="EMBL" id="BPLR01003324">
    <property type="protein sequence ID" value="GIX83336.1"/>
    <property type="molecule type" value="Genomic_DNA"/>
</dbReference>
<accession>A0AAV4NHY2</accession>
<comment type="caution">
    <text evidence="2">The sequence shown here is derived from an EMBL/GenBank/DDBJ whole genome shotgun (WGS) entry which is preliminary data.</text>
</comment>
<evidence type="ECO:0000313" key="2">
    <source>
        <dbReference type="EMBL" id="GIX83336.1"/>
    </source>
</evidence>
<organism evidence="2 3">
    <name type="scientific">Caerostris extrusa</name>
    <name type="common">Bark spider</name>
    <name type="synonym">Caerostris bankana</name>
    <dbReference type="NCBI Taxonomy" id="172846"/>
    <lineage>
        <taxon>Eukaryota</taxon>
        <taxon>Metazoa</taxon>
        <taxon>Ecdysozoa</taxon>
        <taxon>Arthropoda</taxon>
        <taxon>Chelicerata</taxon>
        <taxon>Arachnida</taxon>
        <taxon>Araneae</taxon>
        <taxon>Araneomorphae</taxon>
        <taxon>Entelegynae</taxon>
        <taxon>Araneoidea</taxon>
        <taxon>Araneidae</taxon>
        <taxon>Caerostris</taxon>
    </lineage>
</organism>
<dbReference type="AlphaFoldDB" id="A0AAV4NHY2"/>
<keyword evidence="3" id="KW-1185">Reference proteome</keyword>
<proteinExistence type="predicted"/>
<dbReference type="Proteomes" id="UP001054945">
    <property type="component" value="Unassembled WGS sequence"/>
</dbReference>
<protein>
    <submittedName>
        <fullName evidence="2">Uncharacterized protein</fullName>
    </submittedName>
</protein>
<evidence type="ECO:0000313" key="3">
    <source>
        <dbReference type="Proteomes" id="UP001054945"/>
    </source>
</evidence>
<reference evidence="2 3" key="1">
    <citation type="submission" date="2021-06" db="EMBL/GenBank/DDBJ databases">
        <title>Caerostris extrusa draft genome.</title>
        <authorList>
            <person name="Kono N."/>
            <person name="Arakawa K."/>
        </authorList>
    </citation>
    <scope>NUCLEOTIDE SEQUENCE [LARGE SCALE GENOMIC DNA]</scope>
</reference>
<evidence type="ECO:0000256" key="1">
    <source>
        <dbReference type="SAM" id="MobiDB-lite"/>
    </source>
</evidence>
<feature type="region of interest" description="Disordered" evidence="1">
    <location>
        <begin position="42"/>
        <end position="70"/>
    </location>
</feature>
<gene>
    <name evidence="2" type="ORF">CEXT_358381</name>
</gene>
<name>A0AAV4NHY2_CAEEX</name>
<sequence>MPCYYRRSKDLQLIQTKRIELQADLFVHRVKKNLSNILLIHKETRESSSSSSEEADNLTHATEEENYNNLEDSKKLESALWEEFDDVAEEPKKLRM</sequence>